<dbReference type="STRING" id="1073090.A0A1L9SEL5"/>
<keyword evidence="4" id="KW-1185">Reference proteome</keyword>
<feature type="region of interest" description="Disordered" evidence="1">
    <location>
        <begin position="321"/>
        <end position="372"/>
    </location>
</feature>
<accession>A0A1L9SEL5</accession>
<organism evidence="3 4">
    <name type="scientific">Penicilliopsis zonata CBS 506.65</name>
    <dbReference type="NCBI Taxonomy" id="1073090"/>
    <lineage>
        <taxon>Eukaryota</taxon>
        <taxon>Fungi</taxon>
        <taxon>Dikarya</taxon>
        <taxon>Ascomycota</taxon>
        <taxon>Pezizomycotina</taxon>
        <taxon>Eurotiomycetes</taxon>
        <taxon>Eurotiomycetidae</taxon>
        <taxon>Eurotiales</taxon>
        <taxon>Aspergillaceae</taxon>
        <taxon>Penicilliopsis</taxon>
    </lineage>
</organism>
<dbReference type="Gene3D" id="1.20.58.160">
    <property type="match status" value="1"/>
</dbReference>
<dbReference type="Pfam" id="PF03127">
    <property type="entry name" value="GAT"/>
    <property type="match status" value="1"/>
</dbReference>
<feature type="region of interest" description="Disordered" evidence="1">
    <location>
        <begin position="1"/>
        <end position="29"/>
    </location>
</feature>
<dbReference type="Gene3D" id="1.25.40.90">
    <property type="match status" value="1"/>
</dbReference>
<dbReference type="GO" id="GO:0051666">
    <property type="term" value="P:actin cortical patch localization"/>
    <property type="evidence" value="ECO:0007669"/>
    <property type="project" value="TreeGrafter"/>
</dbReference>
<proteinExistence type="predicted"/>
<reference evidence="4" key="1">
    <citation type="journal article" date="2017" name="Genome Biol.">
        <title>Comparative genomics reveals high biological diversity and specific adaptations in the industrially and medically important fungal genus Aspergillus.</title>
        <authorList>
            <person name="de Vries R.P."/>
            <person name="Riley R."/>
            <person name="Wiebenga A."/>
            <person name="Aguilar-Osorio G."/>
            <person name="Amillis S."/>
            <person name="Uchima C.A."/>
            <person name="Anderluh G."/>
            <person name="Asadollahi M."/>
            <person name="Askin M."/>
            <person name="Barry K."/>
            <person name="Battaglia E."/>
            <person name="Bayram O."/>
            <person name="Benocci T."/>
            <person name="Braus-Stromeyer S.A."/>
            <person name="Caldana C."/>
            <person name="Canovas D."/>
            <person name="Cerqueira G.C."/>
            <person name="Chen F."/>
            <person name="Chen W."/>
            <person name="Choi C."/>
            <person name="Clum A."/>
            <person name="Dos Santos R.A."/>
            <person name="Damasio A.R."/>
            <person name="Diallinas G."/>
            <person name="Emri T."/>
            <person name="Fekete E."/>
            <person name="Flipphi M."/>
            <person name="Freyberg S."/>
            <person name="Gallo A."/>
            <person name="Gournas C."/>
            <person name="Habgood R."/>
            <person name="Hainaut M."/>
            <person name="Harispe M.L."/>
            <person name="Henrissat B."/>
            <person name="Hilden K.S."/>
            <person name="Hope R."/>
            <person name="Hossain A."/>
            <person name="Karabika E."/>
            <person name="Karaffa L."/>
            <person name="Karanyi Z."/>
            <person name="Krasevec N."/>
            <person name="Kuo A."/>
            <person name="Kusch H."/>
            <person name="LaButti K."/>
            <person name="Lagendijk E.L."/>
            <person name="Lapidus A."/>
            <person name="Levasseur A."/>
            <person name="Lindquist E."/>
            <person name="Lipzen A."/>
            <person name="Logrieco A.F."/>
            <person name="MacCabe A."/>
            <person name="Maekelae M.R."/>
            <person name="Malavazi I."/>
            <person name="Melin P."/>
            <person name="Meyer V."/>
            <person name="Mielnichuk N."/>
            <person name="Miskei M."/>
            <person name="Molnar A.P."/>
            <person name="Mule G."/>
            <person name="Ngan C.Y."/>
            <person name="Orejas M."/>
            <person name="Orosz E."/>
            <person name="Ouedraogo J.P."/>
            <person name="Overkamp K.M."/>
            <person name="Park H.-S."/>
            <person name="Perrone G."/>
            <person name="Piumi F."/>
            <person name="Punt P.J."/>
            <person name="Ram A.F."/>
            <person name="Ramon A."/>
            <person name="Rauscher S."/>
            <person name="Record E."/>
            <person name="Riano-Pachon D.M."/>
            <person name="Robert V."/>
            <person name="Roehrig J."/>
            <person name="Ruller R."/>
            <person name="Salamov A."/>
            <person name="Salih N.S."/>
            <person name="Samson R.A."/>
            <person name="Sandor E."/>
            <person name="Sanguinetti M."/>
            <person name="Schuetze T."/>
            <person name="Sepcic K."/>
            <person name="Shelest E."/>
            <person name="Sherlock G."/>
            <person name="Sophianopoulou V."/>
            <person name="Squina F.M."/>
            <person name="Sun H."/>
            <person name="Susca A."/>
            <person name="Todd R.B."/>
            <person name="Tsang A."/>
            <person name="Unkles S.E."/>
            <person name="van de Wiele N."/>
            <person name="van Rossen-Uffink D."/>
            <person name="Oliveira J.V."/>
            <person name="Vesth T.C."/>
            <person name="Visser J."/>
            <person name="Yu J.-H."/>
            <person name="Zhou M."/>
            <person name="Andersen M.R."/>
            <person name="Archer D.B."/>
            <person name="Baker S.E."/>
            <person name="Benoit I."/>
            <person name="Brakhage A.A."/>
            <person name="Braus G.H."/>
            <person name="Fischer R."/>
            <person name="Frisvad J.C."/>
            <person name="Goldman G.H."/>
            <person name="Houbraken J."/>
            <person name="Oakley B."/>
            <person name="Pocsi I."/>
            <person name="Scazzocchio C."/>
            <person name="Seiboth B."/>
            <person name="vanKuyk P.A."/>
            <person name="Wortman J."/>
            <person name="Dyer P.S."/>
            <person name="Grigoriev I.V."/>
        </authorList>
    </citation>
    <scope>NUCLEOTIDE SEQUENCE [LARGE SCALE GENOMIC DNA]</scope>
    <source>
        <strain evidence="4">CBS 506.65</strain>
    </source>
</reference>
<evidence type="ECO:0000256" key="1">
    <source>
        <dbReference type="SAM" id="MobiDB-lite"/>
    </source>
</evidence>
<evidence type="ECO:0000313" key="3">
    <source>
        <dbReference type="EMBL" id="OJJ45646.1"/>
    </source>
</evidence>
<dbReference type="PROSITE" id="PS50909">
    <property type="entry name" value="GAT"/>
    <property type="match status" value="1"/>
</dbReference>
<dbReference type="InterPro" id="IPR008942">
    <property type="entry name" value="ENTH_VHS"/>
</dbReference>
<dbReference type="GO" id="GO:0043130">
    <property type="term" value="F:ubiquitin binding"/>
    <property type="evidence" value="ECO:0007669"/>
    <property type="project" value="InterPro"/>
</dbReference>
<dbReference type="RefSeq" id="XP_022580156.1">
    <property type="nucleotide sequence ID" value="XM_022723290.1"/>
</dbReference>
<sequence>MKRILSSLSRRSSPNRENNRASTGSPEDTILREVKAFCEPMDGPNHENGTAFVHLPAIVESAESSPEAAKLAARRLQKYLTLGRSRPGYMQYNAVMLLRILIDNPGHTFSRNLDAKFVDTVQNNLRMGKNQNVRQILAETLDGLEANRSGDADLKPLIEMWKNEKAKFAKRDGNPRNDNMPYTLPPQQHTGLPPADELAARISEAQTSAKLLIQLVQSTPVAELQGNELTREFCDRCRAAVRSVQGYIDATDPPPDEDTLFTLIQTNDELSVALSKYQHAVLKARKADTTTPAGNVVYGPSSSSSSSQPLVSGAVAVPTIAPPQPRIRSQVQVQDSSLSPESPSEPVSEMSFPPALEAGPSGTEPTGPRYEYNSDEFQVQNPFADSYATGLAESKTASVKAV</sequence>
<dbReference type="InterPro" id="IPR004152">
    <property type="entry name" value="GAT_dom"/>
</dbReference>
<dbReference type="SUPFAM" id="SSF48464">
    <property type="entry name" value="ENTH/VHS domain"/>
    <property type="match status" value="1"/>
</dbReference>
<dbReference type="GO" id="GO:0006897">
    <property type="term" value="P:endocytosis"/>
    <property type="evidence" value="ECO:0007669"/>
    <property type="project" value="InterPro"/>
</dbReference>
<dbReference type="SUPFAM" id="SSF89009">
    <property type="entry name" value="GAT-like domain"/>
    <property type="match status" value="1"/>
</dbReference>
<gene>
    <name evidence="3" type="ORF">ASPZODRAFT_133507</name>
</gene>
<dbReference type="Proteomes" id="UP000184188">
    <property type="component" value="Unassembled WGS sequence"/>
</dbReference>
<feature type="compositionally biased region" description="Low complexity" evidence="1">
    <location>
        <begin position="336"/>
        <end position="354"/>
    </location>
</feature>
<dbReference type="GO" id="GO:0035091">
    <property type="term" value="F:phosphatidylinositol binding"/>
    <property type="evidence" value="ECO:0007669"/>
    <property type="project" value="InterPro"/>
</dbReference>
<dbReference type="GO" id="GO:0030479">
    <property type="term" value="C:actin cortical patch"/>
    <property type="evidence" value="ECO:0007669"/>
    <property type="project" value="TreeGrafter"/>
</dbReference>
<dbReference type="InterPro" id="IPR045007">
    <property type="entry name" value="LSB5"/>
</dbReference>
<evidence type="ECO:0000313" key="4">
    <source>
        <dbReference type="Proteomes" id="UP000184188"/>
    </source>
</evidence>
<dbReference type="GO" id="GO:0007015">
    <property type="term" value="P:actin filament organization"/>
    <property type="evidence" value="ECO:0007669"/>
    <property type="project" value="InterPro"/>
</dbReference>
<evidence type="ECO:0000259" key="2">
    <source>
        <dbReference type="PROSITE" id="PS50909"/>
    </source>
</evidence>
<dbReference type="OrthoDB" id="5393057at2759"/>
<dbReference type="PANTHER" id="PTHR47789:SF2">
    <property type="entry name" value="VHS DOMAIN-CONTAINING PROTEIN"/>
    <property type="match status" value="1"/>
</dbReference>
<dbReference type="CDD" id="cd21383">
    <property type="entry name" value="GAT_GGA_Tom1-like"/>
    <property type="match status" value="1"/>
</dbReference>
<dbReference type="InterPro" id="IPR038425">
    <property type="entry name" value="GAT_sf"/>
</dbReference>
<protein>
    <recommendedName>
        <fullName evidence="2">GAT domain-containing protein</fullName>
    </recommendedName>
</protein>
<dbReference type="VEuPathDB" id="FungiDB:ASPZODRAFT_133507"/>
<feature type="compositionally biased region" description="Low complexity" evidence="1">
    <location>
        <begin position="1"/>
        <end position="22"/>
    </location>
</feature>
<dbReference type="PANTHER" id="PTHR47789">
    <property type="entry name" value="LAS SEVENTEEN-BINDING PROTEIN 5"/>
    <property type="match status" value="1"/>
</dbReference>
<feature type="domain" description="GAT" evidence="2">
    <location>
        <begin position="193"/>
        <end position="282"/>
    </location>
</feature>
<name>A0A1L9SEL5_9EURO</name>
<dbReference type="AlphaFoldDB" id="A0A1L9SEL5"/>
<dbReference type="EMBL" id="KV878344">
    <property type="protein sequence ID" value="OJJ45646.1"/>
    <property type="molecule type" value="Genomic_DNA"/>
</dbReference>
<feature type="region of interest" description="Disordered" evidence="1">
    <location>
        <begin position="291"/>
        <end position="310"/>
    </location>
</feature>
<dbReference type="GeneID" id="34609755"/>